<feature type="transmembrane region" description="Helical" evidence="1">
    <location>
        <begin position="618"/>
        <end position="642"/>
    </location>
</feature>
<dbReference type="EMBL" id="JBHSMJ010000025">
    <property type="protein sequence ID" value="MFC5450311.1"/>
    <property type="molecule type" value="Genomic_DNA"/>
</dbReference>
<name>A0ABW0KBL4_9BACL</name>
<dbReference type="Proteomes" id="UP001596044">
    <property type="component" value="Unassembled WGS sequence"/>
</dbReference>
<dbReference type="PANTHER" id="PTHR42736:SF1">
    <property type="entry name" value="PROTEIN-GLUTAMINE GAMMA-GLUTAMYLTRANSFERASE"/>
    <property type="match status" value="1"/>
</dbReference>
<dbReference type="SMART" id="SM00460">
    <property type="entry name" value="TGc"/>
    <property type="match status" value="1"/>
</dbReference>
<dbReference type="InterPro" id="IPR038765">
    <property type="entry name" value="Papain-like_cys_pep_sf"/>
</dbReference>
<dbReference type="InterPro" id="IPR002931">
    <property type="entry name" value="Transglutaminase-like"/>
</dbReference>
<dbReference type="Pfam" id="PF01841">
    <property type="entry name" value="Transglut_core"/>
    <property type="match status" value="1"/>
</dbReference>
<feature type="transmembrane region" description="Helical" evidence="1">
    <location>
        <begin position="135"/>
        <end position="152"/>
    </location>
</feature>
<feature type="domain" description="Transglutaminase-like" evidence="2">
    <location>
        <begin position="488"/>
        <end position="579"/>
    </location>
</feature>
<feature type="transmembrane region" description="Helical" evidence="1">
    <location>
        <begin position="158"/>
        <end position="178"/>
    </location>
</feature>
<keyword evidence="4" id="KW-1185">Reference proteome</keyword>
<comment type="caution">
    <text evidence="3">The sequence shown here is derived from an EMBL/GenBank/DDBJ whole genome shotgun (WGS) entry which is preliminary data.</text>
</comment>
<organism evidence="3 4">
    <name type="scientific">Paenibacillus aestuarii</name>
    <dbReference type="NCBI Taxonomy" id="516965"/>
    <lineage>
        <taxon>Bacteria</taxon>
        <taxon>Bacillati</taxon>
        <taxon>Bacillota</taxon>
        <taxon>Bacilli</taxon>
        <taxon>Bacillales</taxon>
        <taxon>Paenibacillaceae</taxon>
        <taxon>Paenibacillus</taxon>
    </lineage>
</organism>
<evidence type="ECO:0000256" key="1">
    <source>
        <dbReference type="SAM" id="Phobius"/>
    </source>
</evidence>
<sequence>MPDKWWKRALLAEWPGRLAAIMTGLLLFQFIWWIQKEDGLWLPETVTVVSGTLLLLMAVQMVPRLHWIWRVILSFILIVGWHALYLNYHFVAVKLHTWMDGIVWLKENFSQIAPFIWFSLVAWAIYAFTMWAVQAKIRIFALIVVSVLFFAIRDSFSVIFLWPQVAGVLFCGFVLLMLRHFAELKQRAPVIWETIIEYPAALAVPILFIVAITLCAGLISPTVDPILTDPYTAWKVSRGEAVPLLGKGISVSTTTADASSGYSRDDSKLGGGFRFDYTPVMTVETTYRTYYRGETRSFYNGKGWELGPAEKKLPLVRVNGAPLQTDPKWNVSLLKTKEVTQSVVMERPDVFPVLFGGFATQQITEINKGENPFQQLLWSPRQAELRFTDKNNYPKDYKLVVQTPILDEPGLREVNTNYAQDPAWSDYLQLPQELPERVKQLAVDITKTGTNNYDKAKLIERYLAEHYPYTNTPDESKGKSKDFVDRFLFEVKQGYCDYYSTSMTVLARSIGLPARWVKGYSSGIAPVPDEIRELGVFSQFGPDIDPNAAGTYTIRNSDAHSWVEIYFDGYGWISFEPTAGFSFPNASPEVTAVPADVTPETAPDEPAMPVDSGTDHTGLWITAAVAGGVVVLAVAAFLLYKVSPWKAWLTRRRQASAVNFNQKIIVEFEKLLRIGRRKGYSRQEHETIREAVARWSQQSKWMKAELDTVLLLFERAKYSQASSTEQDYVQLSQSITRLKEQMK</sequence>
<feature type="transmembrane region" description="Helical" evidence="1">
    <location>
        <begin position="71"/>
        <end position="91"/>
    </location>
</feature>
<protein>
    <submittedName>
        <fullName evidence="3">DUF3488 and DUF4129 domain-containing transglutaminase family protein</fullName>
    </submittedName>
</protein>
<dbReference type="RefSeq" id="WP_270885602.1">
    <property type="nucleotide sequence ID" value="NZ_JAQFVF010000089.1"/>
</dbReference>
<evidence type="ECO:0000259" key="2">
    <source>
        <dbReference type="SMART" id="SM00460"/>
    </source>
</evidence>
<dbReference type="Pfam" id="PF13559">
    <property type="entry name" value="DUF4129"/>
    <property type="match status" value="1"/>
</dbReference>
<dbReference type="Gene3D" id="3.10.620.30">
    <property type="match status" value="1"/>
</dbReference>
<evidence type="ECO:0000313" key="3">
    <source>
        <dbReference type="EMBL" id="MFC5450311.1"/>
    </source>
</evidence>
<dbReference type="InterPro" id="IPR025403">
    <property type="entry name" value="TgpA-like_C"/>
</dbReference>
<accession>A0ABW0KBL4</accession>
<dbReference type="InterPro" id="IPR052901">
    <property type="entry name" value="Bact_TGase-like"/>
</dbReference>
<dbReference type="SUPFAM" id="SSF54001">
    <property type="entry name" value="Cysteine proteinases"/>
    <property type="match status" value="1"/>
</dbReference>
<evidence type="ECO:0000313" key="4">
    <source>
        <dbReference type="Proteomes" id="UP001596044"/>
    </source>
</evidence>
<feature type="transmembrane region" description="Helical" evidence="1">
    <location>
        <begin position="40"/>
        <end position="59"/>
    </location>
</feature>
<gene>
    <name evidence="3" type="ORF">ACFPOG_18840</name>
</gene>
<feature type="transmembrane region" description="Helical" evidence="1">
    <location>
        <begin position="14"/>
        <end position="34"/>
    </location>
</feature>
<keyword evidence="1" id="KW-0472">Membrane</keyword>
<feature type="transmembrane region" description="Helical" evidence="1">
    <location>
        <begin position="198"/>
        <end position="219"/>
    </location>
</feature>
<keyword evidence="1" id="KW-0812">Transmembrane</keyword>
<feature type="transmembrane region" description="Helical" evidence="1">
    <location>
        <begin position="111"/>
        <end position="128"/>
    </location>
</feature>
<keyword evidence="1" id="KW-1133">Transmembrane helix</keyword>
<proteinExistence type="predicted"/>
<dbReference type="PANTHER" id="PTHR42736">
    <property type="entry name" value="PROTEIN-GLUTAMINE GAMMA-GLUTAMYLTRANSFERASE"/>
    <property type="match status" value="1"/>
</dbReference>
<reference evidence="4" key="1">
    <citation type="journal article" date="2019" name="Int. J. Syst. Evol. Microbiol.">
        <title>The Global Catalogue of Microorganisms (GCM) 10K type strain sequencing project: providing services to taxonomists for standard genome sequencing and annotation.</title>
        <authorList>
            <consortium name="The Broad Institute Genomics Platform"/>
            <consortium name="The Broad Institute Genome Sequencing Center for Infectious Disease"/>
            <person name="Wu L."/>
            <person name="Ma J."/>
        </authorList>
    </citation>
    <scope>NUCLEOTIDE SEQUENCE [LARGE SCALE GENOMIC DNA]</scope>
    <source>
        <strain evidence="4">KACC 11904</strain>
    </source>
</reference>